<reference evidence="2 3" key="2">
    <citation type="submission" date="2017-10" db="EMBL/GenBank/DDBJ databases">
        <title>Extensive intraspecific genome diversity in a model arbuscular mycorrhizal fungus.</title>
        <authorList>
            <person name="Chen E.C.H."/>
            <person name="Morin E."/>
            <person name="Baudet D."/>
            <person name="Noel J."/>
            <person name="Ndikumana S."/>
            <person name="Charron P."/>
            <person name="St-Onge C."/>
            <person name="Giorgi J."/>
            <person name="Grigoriev I.V."/>
            <person name="Roux C."/>
            <person name="Martin F.M."/>
            <person name="Corradi N."/>
        </authorList>
    </citation>
    <scope>NUCLEOTIDE SEQUENCE [LARGE SCALE GENOMIC DNA]</scope>
    <source>
        <strain evidence="2 3">C2</strain>
    </source>
</reference>
<reference evidence="2 3" key="1">
    <citation type="submission" date="2016-04" db="EMBL/GenBank/DDBJ databases">
        <title>Genome analyses suggest a sexual origin of heterokaryosis in a supposedly ancient asexual fungus.</title>
        <authorList>
            <person name="Ropars J."/>
            <person name="Sedzielewska K."/>
            <person name="Noel J."/>
            <person name="Charron P."/>
            <person name="Farinelli L."/>
            <person name="Marton T."/>
            <person name="Kruger M."/>
            <person name="Pelin A."/>
            <person name="Brachmann A."/>
            <person name="Corradi N."/>
        </authorList>
    </citation>
    <scope>NUCLEOTIDE SEQUENCE [LARGE SCALE GENOMIC DNA]</scope>
    <source>
        <strain evidence="2 3">C2</strain>
    </source>
</reference>
<dbReference type="EMBL" id="LLXL01000692">
    <property type="protein sequence ID" value="PKK69761.1"/>
    <property type="molecule type" value="Genomic_DNA"/>
</dbReference>
<evidence type="ECO:0000256" key="1">
    <source>
        <dbReference type="SAM" id="MobiDB-lite"/>
    </source>
</evidence>
<comment type="caution">
    <text evidence="2">The sequence shown here is derived from an EMBL/GenBank/DDBJ whole genome shotgun (WGS) entry which is preliminary data.</text>
</comment>
<organism evidence="2 3">
    <name type="scientific">Rhizophagus irregularis</name>
    <dbReference type="NCBI Taxonomy" id="588596"/>
    <lineage>
        <taxon>Eukaryota</taxon>
        <taxon>Fungi</taxon>
        <taxon>Fungi incertae sedis</taxon>
        <taxon>Mucoromycota</taxon>
        <taxon>Glomeromycotina</taxon>
        <taxon>Glomeromycetes</taxon>
        <taxon>Glomerales</taxon>
        <taxon>Glomeraceae</taxon>
        <taxon>Rhizophagus</taxon>
    </lineage>
</organism>
<evidence type="ECO:0000313" key="2">
    <source>
        <dbReference type="EMBL" id="PKK69761.1"/>
    </source>
</evidence>
<dbReference type="InterPro" id="IPR036397">
    <property type="entry name" value="RNaseH_sf"/>
</dbReference>
<evidence type="ECO:0000313" key="3">
    <source>
        <dbReference type="Proteomes" id="UP000233469"/>
    </source>
</evidence>
<dbReference type="GO" id="GO:0003676">
    <property type="term" value="F:nucleic acid binding"/>
    <property type="evidence" value="ECO:0007669"/>
    <property type="project" value="InterPro"/>
</dbReference>
<accession>A0A2N1N7C4</accession>
<dbReference type="AlphaFoldDB" id="A0A2N1N7C4"/>
<protein>
    <submittedName>
        <fullName evidence="2">Uncharacterized protein</fullName>
    </submittedName>
</protein>
<feature type="region of interest" description="Disordered" evidence="1">
    <location>
        <begin position="170"/>
        <end position="192"/>
    </location>
</feature>
<dbReference type="VEuPathDB" id="FungiDB:FUN_002777"/>
<gene>
    <name evidence="2" type="ORF">RhiirC2_780609</name>
</gene>
<dbReference type="Gene3D" id="3.30.420.10">
    <property type="entry name" value="Ribonuclease H-like superfamily/Ribonuclease H"/>
    <property type="match status" value="1"/>
</dbReference>
<dbReference type="Proteomes" id="UP000233469">
    <property type="component" value="Unassembled WGS sequence"/>
</dbReference>
<name>A0A2N1N7C4_9GLOM</name>
<proteinExistence type="predicted"/>
<sequence>MHLRSRIQHLSFNSSLIKPVPTVPLFRFPYDQISKLHNPTAISMTPLANESNIQQALLSESPKLWVTTLGKKKHGYKVPPRPGRPPILTERDIQHLTNILKRDRKVNFGELREDFVNSTTKNICKKTLNDLDDQENYLFQEDNVPMHTARIVKSWKEENEVDSIPWPIQSPDLSTIGRTREMGLGTHPITKK</sequence>